<dbReference type="PANTHER" id="PTHR24093:SF369">
    <property type="entry name" value="CALCIUM-TRANSPORTING ATPASE"/>
    <property type="match status" value="1"/>
</dbReference>
<feature type="transmembrane region" description="Helical" evidence="3">
    <location>
        <begin position="68"/>
        <end position="89"/>
    </location>
</feature>
<keyword evidence="3" id="KW-1133">Transmembrane helix</keyword>
<dbReference type="Proteomes" id="UP000281553">
    <property type="component" value="Unassembled WGS sequence"/>
</dbReference>
<dbReference type="GO" id="GO:0005388">
    <property type="term" value="F:P-type calcium transporter activity"/>
    <property type="evidence" value="ECO:0007669"/>
    <property type="project" value="TreeGrafter"/>
</dbReference>
<evidence type="ECO:0000256" key="1">
    <source>
        <dbReference type="ARBA" id="ARBA00004127"/>
    </source>
</evidence>
<proteinExistence type="predicted"/>
<evidence type="ECO:0000313" key="5">
    <source>
        <dbReference type="Proteomes" id="UP000281553"/>
    </source>
</evidence>
<dbReference type="GO" id="GO:0005886">
    <property type="term" value="C:plasma membrane"/>
    <property type="evidence" value="ECO:0007669"/>
    <property type="project" value="TreeGrafter"/>
</dbReference>
<dbReference type="GO" id="GO:0012505">
    <property type="term" value="C:endomembrane system"/>
    <property type="evidence" value="ECO:0007669"/>
    <property type="project" value="UniProtKB-SubCell"/>
</dbReference>
<keyword evidence="2" id="KW-0460">Magnesium</keyword>
<comment type="subcellular location">
    <subcellularLocation>
        <location evidence="1">Endomembrane system</location>
        <topology evidence="1">Multi-pass membrane protein</topology>
    </subcellularLocation>
</comment>
<dbReference type="SUPFAM" id="SSF81665">
    <property type="entry name" value="Calcium ATPase, transmembrane domain M"/>
    <property type="match status" value="1"/>
</dbReference>
<keyword evidence="5" id="KW-1185">Reference proteome</keyword>
<name>A0A3P7LVQ5_DIBLA</name>
<evidence type="ECO:0000313" key="4">
    <source>
        <dbReference type="EMBL" id="VDN21205.1"/>
    </source>
</evidence>
<dbReference type="PANTHER" id="PTHR24093">
    <property type="entry name" value="CATION TRANSPORTING ATPASE"/>
    <property type="match status" value="1"/>
</dbReference>
<dbReference type="AlphaFoldDB" id="A0A3P7LVQ5"/>
<sequence>MTIELLRVQRENRDRRLGCRDRQPALGQEVFDFGHGLQEKLRSLIESVESVKHSGGNPPGGDETEGDAGWIEGVAILGAVLVVVLVTAVNDWQKERQFRGLQDKIESDHRISVMRDSEFFECLVGEIVVGDICLVKYGTRGPFFAPAFYV</sequence>
<accession>A0A3P7LVQ5</accession>
<evidence type="ECO:0000256" key="2">
    <source>
        <dbReference type="ARBA" id="ARBA00022842"/>
    </source>
</evidence>
<dbReference type="InterPro" id="IPR023298">
    <property type="entry name" value="ATPase_P-typ_TM_dom_sf"/>
</dbReference>
<evidence type="ECO:0000256" key="3">
    <source>
        <dbReference type="SAM" id="Phobius"/>
    </source>
</evidence>
<reference evidence="4 5" key="1">
    <citation type="submission" date="2018-11" db="EMBL/GenBank/DDBJ databases">
        <authorList>
            <consortium name="Pathogen Informatics"/>
        </authorList>
    </citation>
    <scope>NUCLEOTIDE SEQUENCE [LARGE SCALE GENOMIC DNA]</scope>
</reference>
<dbReference type="GO" id="GO:0051480">
    <property type="term" value="P:regulation of cytosolic calcium ion concentration"/>
    <property type="evidence" value="ECO:0007669"/>
    <property type="project" value="TreeGrafter"/>
</dbReference>
<gene>
    <name evidence="4" type="ORF">DILT_LOCUS13778</name>
</gene>
<organism evidence="4 5">
    <name type="scientific">Dibothriocephalus latus</name>
    <name type="common">Fish tapeworm</name>
    <name type="synonym">Diphyllobothrium latum</name>
    <dbReference type="NCBI Taxonomy" id="60516"/>
    <lineage>
        <taxon>Eukaryota</taxon>
        <taxon>Metazoa</taxon>
        <taxon>Spiralia</taxon>
        <taxon>Lophotrochozoa</taxon>
        <taxon>Platyhelminthes</taxon>
        <taxon>Cestoda</taxon>
        <taxon>Eucestoda</taxon>
        <taxon>Diphyllobothriidea</taxon>
        <taxon>Diphyllobothriidae</taxon>
        <taxon>Dibothriocephalus</taxon>
    </lineage>
</organism>
<protein>
    <submittedName>
        <fullName evidence="4">Uncharacterized protein</fullName>
    </submittedName>
</protein>
<keyword evidence="3" id="KW-0472">Membrane</keyword>
<dbReference type="OrthoDB" id="116380at2759"/>
<dbReference type="EMBL" id="UYRU01071584">
    <property type="protein sequence ID" value="VDN21205.1"/>
    <property type="molecule type" value="Genomic_DNA"/>
</dbReference>
<keyword evidence="3" id="KW-0812">Transmembrane</keyword>